<proteinExistence type="predicted"/>
<evidence type="ECO:0000313" key="11">
    <source>
        <dbReference type="Proteomes" id="UP000634668"/>
    </source>
</evidence>
<evidence type="ECO:0000256" key="4">
    <source>
        <dbReference type="ARBA" id="ARBA00012458"/>
    </source>
</evidence>
<keyword evidence="8" id="KW-0289">Folate biosynthesis</keyword>
<dbReference type="AlphaFoldDB" id="A0A918ITN3"/>
<keyword evidence="11" id="KW-1185">Reference proteome</keyword>
<name>A0A918ITN3_9FLAO</name>
<dbReference type="NCBIfam" id="TIGR01496">
    <property type="entry name" value="DHPS"/>
    <property type="match status" value="1"/>
</dbReference>
<dbReference type="Pfam" id="PF00809">
    <property type="entry name" value="Pterin_bind"/>
    <property type="match status" value="1"/>
</dbReference>
<keyword evidence="5" id="KW-0808">Transferase</keyword>
<keyword evidence="7" id="KW-0460">Magnesium</keyword>
<evidence type="ECO:0000256" key="8">
    <source>
        <dbReference type="ARBA" id="ARBA00022909"/>
    </source>
</evidence>
<dbReference type="EC" id="2.5.1.15" evidence="4"/>
<comment type="caution">
    <text evidence="10">The sequence shown here is derived from an EMBL/GenBank/DDBJ whole genome shotgun (WGS) entry which is preliminary data.</text>
</comment>
<evidence type="ECO:0000256" key="3">
    <source>
        <dbReference type="ARBA" id="ARBA00004763"/>
    </source>
</evidence>
<evidence type="ECO:0000256" key="2">
    <source>
        <dbReference type="ARBA" id="ARBA00001946"/>
    </source>
</evidence>
<feature type="domain" description="Pterin-binding" evidence="9">
    <location>
        <begin position="1"/>
        <end position="250"/>
    </location>
</feature>
<evidence type="ECO:0000256" key="7">
    <source>
        <dbReference type="ARBA" id="ARBA00022842"/>
    </source>
</evidence>
<evidence type="ECO:0000259" key="9">
    <source>
        <dbReference type="PROSITE" id="PS50972"/>
    </source>
</evidence>
<dbReference type="GO" id="GO:0046872">
    <property type="term" value="F:metal ion binding"/>
    <property type="evidence" value="ECO:0007669"/>
    <property type="project" value="UniProtKB-KW"/>
</dbReference>
<dbReference type="Proteomes" id="UP000634668">
    <property type="component" value="Unassembled WGS sequence"/>
</dbReference>
<comment type="pathway">
    <text evidence="3">Cofactor biosynthesis; tetrahydrofolate biosynthesis; 7,8-dihydrofolate from 2-amino-4-hydroxy-6-hydroxymethyl-7,8-dihydropteridine diphosphate and 4-aminobenzoate: step 1/2.</text>
</comment>
<reference evidence="10" key="2">
    <citation type="submission" date="2020-09" db="EMBL/GenBank/DDBJ databases">
        <authorList>
            <person name="Sun Q."/>
            <person name="Kim S."/>
        </authorList>
    </citation>
    <scope>NUCLEOTIDE SEQUENCE</scope>
    <source>
        <strain evidence="10">KCTC 12113</strain>
    </source>
</reference>
<dbReference type="Gene3D" id="3.20.20.20">
    <property type="entry name" value="Dihydropteroate synthase-like"/>
    <property type="match status" value="1"/>
</dbReference>
<dbReference type="SUPFAM" id="SSF51717">
    <property type="entry name" value="Dihydropteroate synthetase-like"/>
    <property type="match status" value="1"/>
</dbReference>
<dbReference type="InterPro" id="IPR000489">
    <property type="entry name" value="Pterin-binding_dom"/>
</dbReference>
<evidence type="ECO:0000313" key="10">
    <source>
        <dbReference type="EMBL" id="GGW27629.1"/>
    </source>
</evidence>
<dbReference type="InterPro" id="IPR006390">
    <property type="entry name" value="DHP_synth_dom"/>
</dbReference>
<dbReference type="GO" id="GO:0004156">
    <property type="term" value="F:dihydropteroate synthase activity"/>
    <property type="evidence" value="ECO:0007669"/>
    <property type="project" value="UniProtKB-EC"/>
</dbReference>
<gene>
    <name evidence="10" type="primary">folP</name>
    <name evidence="10" type="ORF">GCM10007383_11330</name>
</gene>
<evidence type="ECO:0000256" key="1">
    <source>
        <dbReference type="ARBA" id="ARBA00000012"/>
    </source>
</evidence>
<dbReference type="PANTHER" id="PTHR20941">
    <property type="entry name" value="FOLATE SYNTHESIS PROTEINS"/>
    <property type="match status" value="1"/>
</dbReference>
<accession>A0A918ITN3</accession>
<keyword evidence="6" id="KW-0479">Metal-binding</keyword>
<reference evidence="10" key="1">
    <citation type="journal article" date="2014" name="Int. J. Syst. Evol. Microbiol.">
        <title>Complete genome sequence of Corynebacterium casei LMG S-19264T (=DSM 44701T), isolated from a smear-ripened cheese.</title>
        <authorList>
            <consortium name="US DOE Joint Genome Institute (JGI-PGF)"/>
            <person name="Walter F."/>
            <person name="Albersmeier A."/>
            <person name="Kalinowski J."/>
            <person name="Ruckert C."/>
        </authorList>
    </citation>
    <scope>NUCLEOTIDE SEQUENCE</scope>
    <source>
        <strain evidence="10">KCTC 12113</strain>
    </source>
</reference>
<dbReference type="CDD" id="cd00739">
    <property type="entry name" value="DHPS"/>
    <property type="match status" value="1"/>
</dbReference>
<evidence type="ECO:0000256" key="6">
    <source>
        <dbReference type="ARBA" id="ARBA00022723"/>
    </source>
</evidence>
<comment type="cofactor">
    <cofactor evidence="2">
        <name>Mg(2+)</name>
        <dbReference type="ChEBI" id="CHEBI:18420"/>
    </cofactor>
</comment>
<comment type="catalytic activity">
    <reaction evidence="1">
        <text>(7,8-dihydropterin-6-yl)methyl diphosphate + 4-aminobenzoate = 7,8-dihydropteroate + diphosphate</text>
        <dbReference type="Rhea" id="RHEA:19949"/>
        <dbReference type="ChEBI" id="CHEBI:17836"/>
        <dbReference type="ChEBI" id="CHEBI:17839"/>
        <dbReference type="ChEBI" id="CHEBI:33019"/>
        <dbReference type="ChEBI" id="CHEBI:72950"/>
        <dbReference type="EC" id="2.5.1.15"/>
    </reaction>
</comment>
<dbReference type="GO" id="GO:0005829">
    <property type="term" value="C:cytosol"/>
    <property type="evidence" value="ECO:0007669"/>
    <property type="project" value="TreeGrafter"/>
</dbReference>
<dbReference type="PROSITE" id="PS50972">
    <property type="entry name" value="PTERIN_BINDING"/>
    <property type="match status" value="1"/>
</dbReference>
<protein>
    <recommendedName>
        <fullName evidence="4">dihydropteroate synthase</fullName>
        <ecNumber evidence="4">2.5.1.15</ecNumber>
    </recommendedName>
</protein>
<organism evidence="10 11">
    <name type="scientific">Arenibacter certesii</name>
    <dbReference type="NCBI Taxonomy" id="228955"/>
    <lineage>
        <taxon>Bacteria</taxon>
        <taxon>Pseudomonadati</taxon>
        <taxon>Bacteroidota</taxon>
        <taxon>Flavobacteriia</taxon>
        <taxon>Flavobacteriales</taxon>
        <taxon>Flavobacteriaceae</taxon>
        <taxon>Arenibacter</taxon>
    </lineage>
</organism>
<sequence>MGILNITPDSFYDGGQYKNEDQIKAQVEKMLNDGATFIDLGAYSSRPGALHISVDEECQRIVPVVKLLVATFPDIFLSIDTFRSDVAHECLNEGAALINDISAGTLDSKMMASVADHQVPYIMMHTRGNPKNMAKQTDYQDLLGEIMYYFSEKILLARQAGINDIIIDPGFGFAKTLEQNYEIMHKMELFQQLNLPLLTGISRKSMIHKLLNNTPAEALNGSTALNMYALTKQTNILRVHDVKEAMECISIYNAINTKRD</sequence>
<dbReference type="InterPro" id="IPR011005">
    <property type="entry name" value="Dihydropteroate_synth-like_sf"/>
</dbReference>
<dbReference type="EMBL" id="BMWP01000005">
    <property type="protein sequence ID" value="GGW27629.1"/>
    <property type="molecule type" value="Genomic_DNA"/>
</dbReference>
<dbReference type="PANTHER" id="PTHR20941:SF1">
    <property type="entry name" value="FOLIC ACID SYNTHESIS PROTEIN FOL1"/>
    <property type="match status" value="1"/>
</dbReference>
<dbReference type="GO" id="GO:0046654">
    <property type="term" value="P:tetrahydrofolate biosynthetic process"/>
    <property type="evidence" value="ECO:0007669"/>
    <property type="project" value="TreeGrafter"/>
</dbReference>
<dbReference type="InterPro" id="IPR045031">
    <property type="entry name" value="DHP_synth-like"/>
</dbReference>
<evidence type="ECO:0000256" key="5">
    <source>
        <dbReference type="ARBA" id="ARBA00022679"/>
    </source>
</evidence>
<dbReference type="GO" id="GO:0046656">
    <property type="term" value="P:folic acid biosynthetic process"/>
    <property type="evidence" value="ECO:0007669"/>
    <property type="project" value="UniProtKB-KW"/>
</dbReference>